<proteinExistence type="predicted"/>
<sequence length="268" mass="32111">MSRKHTAGISCLQSIKSDSLKSSREDETTSCNEELNFDSIYQTISQLEHYLIEDHREDYKLRMALDKQTERVLDLQVCLRNERQRNKRLVDLILSVDKWPSEEEDEGKDNKIKTKFVNECCATISPLLMQQRHEDLISSYNICRKQLLNYDKELKIHKCELELLQSNYDKLLYEYKQSQNRLERIYQHYLRSKRIKNHKIEYLQEALNYATNCLLTAQLILESLAASSNQDFRLFRQDFQQNLQLYFNCLLLSEWRHCKCHLNSNKRT</sequence>
<gene>
    <name evidence="2" type="ORF">FF38_05672</name>
</gene>
<keyword evidence="1" id="KW-0175">Coiled coil</keyword>
<comment type="caution">
    <text evidence="2">The sequence shown here is derived from an EMBL/GenBank/DDBJ whole genome shotgun (WGS) entry which is preliminary data.</text>
</comment>
<dbReference type="OMA" id="NECCATI"/>
<evidence type="ECO:0000313" key="3">
    <source>
        <dbReference type="Proteomes" id="UP000037069"/>
    </source>
</evidence>
<protein>
    <submittedName>
        <fullName evidence="2">Uncharacterized protein</fullName>
    </submittedName>
</protein>
<keyword evidence="3" id="KW-1185">Reference proteome</keyword>
<reference evidence="2 3" key="1">
    <citation type="journal article" date="2015" name="Nat. Commun.">
        <title>Lucilia cuprina genome unlocks parasitic fly biology to underpin future interventions.</title>
        <authorList>
            <person name="Anstead C.A."/>
            <person name="Korhonen P.K."/>
            <person name="Young N.D."/>
            <person name="Hall R.S."/>
            <person name="Jex A.R."/>
            <person name="Murali S.C."/>
            <person name="Hughes D.S."/>
            <person name="Lee S.F."/>
            <person name="Perry T."/>
            <person name="Stroehlein A.J."/>
            <person name="Ansell B.R."/>
            <person name="Breugelmans B."/>
            <person name="Hofmann A."/>
            <person name="Qu J."/>
            <person name="Dugan S."/>
            <person name="Lee S.L."/>
            <person name="Chao H."/>
            <person name="Dinh H."/>
            <person name="Han Y."/>
            <person name="Doddapaneni H.V."/>
            <person name="Worley K.C."/>
            <person name="Muzny D.M."/>
            <person name="Ioannidis P."/>
            <person name="Waterhouse R.M."/>
            <person name="Zdobnov E.M."/>
            <person name="James P.J."/>
            <person name="Bagnall N.H."/>
            <person name="Kotze A.C."/>
            <person name="Gibbs R.A."/>
            <person name="Richards S."/>
            <person name="Batterham P."/>
            <person name="Gasser R.B."/>
        </authorList>
    </citation>
    <scope>NUCLEOTIDE SEQUENCE [LARGE SCALE GENOMIC DNA]</scope>
    <source>
        <strain evidence="2 3">LS</strain>
        <tissue evidence="2">Full body</tissue>
    </source>
</reference>
<name>A0A0L0CAU4_LUCCU</name>
<dbReference type="OrthoDB" id="7864223at2759"/>
<dbReference type="AlphaFoldDB" id="A0A0L0CAU4"/>
<dbReference type="Proteomes" id="UP000037069">
    <property type="component" value="Unassembled WGS sequence"/>
</dbReference>
<feature type="coiled-coil region" evidence="1">
    <location>
        <begin position="147"/>
        <end position="181"/>
    </location>
</feature>
<accession>A0A0L0CAU4</accession>
<dbReference type="EMBL" id="JRES01000760">
    <property type="protein sequence ID" value="KNC28584.1"/>
    <property type="molecule type" value="Genomic_DNA"/>
</dbReference>
<evidence type="ECO:0000256" key="1">
    <source>
        <dbReference type="SAM" id="Coils"/>
    </source>
</evidence>
<organism evidence="2 3">
    <name type="scientific">Lucilia cuprina</name>
    <name type="common">Green bottle fly</name>
    <name type="synonym">Australian sheep blowfly</name>
    <dbReference type="NCBI Taxonomy" id="7375"/>
    <lineage>
        <taxon>Eukaryota</taxon>
        <taxon>Metazoa</taxon>
        <taxon>Ecdysozoa</taxon>
        <taxon>Arthropoda</taxon>
        <taxon>Hexapoda</taxon>
        <taxon>Insecta</taxon>
        <taxon>Pterygota</taxon>
        <taxon>Neoptera</taxon>
        <taxon>Endopterygota</taxon>
        <taxon>Diptera</taxon>
        <taxon>Brachycera</taxon>
        <taxon>Muscomorpha</taxon>
        <taxon>Oestroidea</taxon>
        <taxon>Calliphoridae</taxon>
        <taxon>Luciliinae</taxon>
        <taxon>Lucilia</taxon>
    </lineage>
</organism>
<evidence type="ECO:0000313" key="2">
    <source>
        <dbReference type="EMBL" id="KNC28584.1"/>
    </source>
</evidence>